<comment type="caution">
    <text evidence="1">The sequence shown here is derived from an EMBL/GenBank/DDBJ whole genome shotgun (WGS) entry which is preliminary data.</text>
</comment>
<dbReference type="Proteomes" id="UP001201163">
    <property type="component" value="Unassembled WGS sequence"/>
</dbReference>
<reference evidence="1" key="1">
    <citation type="submission" date="2022-01" db="EMBL/GenBank/DDBJ databases">
        <title>Comparative genomics reveals a dynamic genome evolution in the ectomycorrhizal milk-cap (Lactarius) mushrooms.</title>
        <authorList>
            <consortium name="DOE Joint Genome Institute"/>
            <person name="Lebreton A."/>
            <person name="Tang N."/>
            <person name="Kuo A."/>
            <person name="LaButti K."/>
            <person name="Drula E."/>
            <person name="Barry K."/>
            <person name="Clum A."/>
            <person name="Lipzen A."/>
            <person name="Mousain D."/>
            <person name="Ng V."/>
            <person name="Wang R."/>
            <person name="Wang X."/>
            <person name="Dai Y."/>
            <person name="Henrissat B."/>
            <person name="Grigoriev I.V."/>
            <person name="Guerin-Laguette A."/>
            <person name="Yu F."/>
            <person name="Martin F.M."/>
        </authorList>
    </citation>
    <scope>NUCLEOTIDE SEQUENCE</scope>
    <source>
        <strain evidence="1">QP</strain>
    </source>
</reference>
<evidence type="ECO:0000313" key="1">
    <source>
        <dbReference type="EMBL" id="KAH8979612.1"/>
    </source>
</evidence>
<dbReference type="AlphaFoldDB" id="A0AAD4L482"/>
<accession>A0AAD4L482</accession>
<keyword evidence="2" id="KW-1185">Reference proteome</keyword>
<sequence>MVSAPKQTQAPNKFKPGLYRLTDADLSLKSALEDWQDAQMGHLGIPGDDVYGSQLIMTDDILERFVDLAHFKQLADLSLIRAQLNWRYTDMWGMQILELVKKHVPRTDSIDQPAAALGPCDLTLQPTDIGNIPGPSTSHQPPDIQSSAITLTPDASNPKPRTRKGYKCSACGSSAHIASNQNCPHHCLYKGASVQGPNENVFSVVQVS</sequence>
<dbReference type="EMBL" id="JAKELL010000161">
    <property type="protein sequence ID" value="KAH8979612.1"/>
    <property type="molecule type" value="Genomic_DNA"/>
</dbReference>
<name>A0AAD4L482_9AGAM</name>
<evidence type="ECO:0000313" key="2">
    <source>
        <dbReference type="Proteomes" id="UP001201163"/>
    </source>
</evidence>
<organism evidence="1 2">
    <name type="scientific">Lactarius akahatsu</name>
    <dbReference type="NCBI Taxonomy" id="416441"/>
    <lineage>
        <taxon>Eukaryota</taxon>
        <taxon>Fungi</taxon>
        <taxon>Dikarya</taxon>
        <taxon>Basidiomycota</taxon>
        <taxon>Agaricomycotina</taxon>
        <taxon>Agaricomycetes</taxon>
        <taxon>Russulales</taxon>
        <taxon>Russulaceae</taxon>
        <taxon>Lactarius</taxon>
    </lineage>
</organism>
<gene>
    <name evidence="1" type="ORF">EDB92DRAFT_1954815</name>
</gene>
<protein>
    <submittedName>
        <fullName evidence="1">Uncharacterized protein</fullName>
    </submittedName>
</protein>
<proteinExistence type="predicted"/>